<comment type="caution">
    <text evidence="7">The sequence shown here is derived from an EMBL/GenBank/DDBJ whole genome shotgun (WGS) entry which is preliminary data.</text>
</comment>
<accession>W9VMQ3</accession>
<comment type="subcellular location">
    <subcellularLocation>
        <location evidence="1">Membrane</location>
        <topology evidence="1">Multi-pass membrane protein</topology>
    </subcellularLocation>
</comment>
<feature type="domain" description="Major facilitator superfamily (MFS) profile" evidence="6">
    <location>
        <begin position="67"/>
        <end position="548"/>
    </location>
</feature>
<feature type="transmembrane region" description="Helical" evidence="5">
    <location>
        <begin position="193"/>
        <end position="215"/>
    </location>
</feature>
<protein>
    <recommendedName>
        <fullName evidence="6">Major facilitator superfamily (MFS) profile domain-containing protein</fullName>
    </recommendedName>
</protein>
<dbReference type="InterPro" id="IPR036259">
    <property type="entry name" value="MFS_trans_sf"/>
</dbReference>
<dbReference type="eggNOG" id="KOG0255">
    <property type="taxonomic scope" value="Eukaryota"/>
</dbReference>
<dbReference type="GeneID" id="19198063"/>
<feature type="transmembrane region" description="Helical" evidence="5">
    <location>
        <begin position="66"/>
        <end position="85"/>
    </location>
</feature>
<keyword evidence="4 5" id="KW-0472">Membrane</keyword>
<dbReference type="HOGENOM" id="CLU_008455_13_0_1"/>
<feature type="transmembrane region" description="Helical" evidence="5">
    <location>
        <begin position="368"/>
        <end position="390"/>
    </location>
</feature>
<dbReference type="RefSeq" id="XP_007752136.1">
    <property type="nucleotide sequence ID" value="XM_007753946.1"/>
</dbReference>
<dbReference type="GO" id="GO:0005886">
    <property type="term" value="C:plasma membrane"/>
    <property type="evidence" value="ECO:0007669"/>
    <property type="project" value="TreeGrafter"/>
</dbReference>
<dbReference type="PANTHER" id="PTHR23502:SF29">
    <property type="entry name" value="TRANSPORTER, PUTATIVE (AFU_ORTHOLOGUE AFUA_6G06680)-RELATED"/>
    <property type="match status" value="1"/>
</dbReference>
<feature type="transmembrane region" description="Helical" evidence="5">
    <location>
        <begin position="221"/>
        <end position="242"/>
    </location>
</feature>
<dbReference type="OrthoDB" id="2585655at2759"/>
<sequence>MGFGILEDHKLPNVPGTVVLDDEVAHVEGLSGLKHAKGKGQHVVLVPQPSEDPNDPLNWPLWKKEMITWILCFGAILNCATNGPFLNASYVAIAERLQTPLTSVVVLSGYNLLAAGATGPLYCALSRRYGKRPCFLASTLFCIIGTAIGESKISFNYLRAARVIQGFSTSAFESLTVSAIGDMYFVHQRGLRVSILTFNLYAASGLASIICGQVFDRLGWLWLFHLFQIFVIIQFVLMFFFCPETSYIRDHLYDIDNQQEEKLDELLHLEEITRVDDKTVQRTISRESQTPSIPRKKTFVQELAIYTRVYSRDNLLKLIFGPWLALLNPGACYSIVCAGILSSFYVGASIFAALVFSGPPWLYNVSQVAYIGTGPFVGGMIGSIIMTLVFDRASTWMARLNNGVYEPEFRLVFMLPTMIIYAVGTFLYGHFMNIGAAGPLCSFFWGVMQCGIVFGLCSTTSYALDAFREDSNEIFILAMLFKNFLFYGYSYFVNNWVVEKGISQVMNVFGGVGVFFCLLAIVFYAFGKRLRSWWSRHNLFRMFNMHGE</sequence>
<feature type="transmembrane region" description="Helical" evidence="5">
    <location>
        <begin position="443"/>
        <end position="462"/>
    </location>
</feature>
<feature type="transmembrane region" description="Helical" evidence="5">
    <location>
        <begin position="105"/>
        <end position="125"/>
    </location>
</feature>
<dbReference type="InterPro" id="IPR011701">
    <property type="entry name" value="MFS"/>
</dbReference>
<keyword evidence="2 5" id="KW-0812">Transmembrane</keyword>
<dbReference type="EMBL" id="AMGX01000048">
    <property type="protein sequence ID" value="EXJ53391.1"/>
    <property type="molecule type" value="Genomic_DNA"/>
</dbReference>
<feature type="transmembrane region" description="Helical" evidence="5">
    <location>
        <begin position="505"/>
        <end position="526"/>
    </location>
</feature>
<feature type="transmembrane region" description="Helical" evidence="5">
    <location>
        <begin position="331"/>
        <end position="356"/>
    </location>
</feature>
<keyword evidence="8" id="KW-1185">Reference proteome</keyword>
<evidence type="ECO:0000256" key="4">
    <source>
        <dbReference type="ARBA" id="ARBA00023136"/>
    </source>
</evidence>
<dbReference type="GO" id="GO:0022857">
    <property type="term" value="F:transmembrane transporter activity"/>
    <property type="evidence" value="ECO:0007669"/>
    <property type="project" value="InterPro"/>
</dbReference>
<proteinExistence type="predicted"/>
<dbReference type="Gene3D" id="1.20.1250.20">
    <property type="entry name" value="MFS general substrate transporter like domains"/>
    <property type="match status" value="1"/>
</dbReference>
<keyword evidence="3 5" id="KW-1133">Transmembrane helix</keyword>
<evidence type="ECO:0000256" key="5">
    <source>
        <dbReference type="SAM" id="Phobius"/>
    </source>
</evidence>
<evidence type="ECO:0000256" key="1">
    <source>
        <dbReference type="ARBA" id="ARBA00004141"/>
    </source>
</evidence>
<dbReference type="Pfam" id="PF07690">
    <property type="entry name" value="MFS_1"/>
    <property type="match status" value="1"/>
</dbReference>
<dbReference type="Proteomes" id="UP000019471">
    <property type="component" value="Unassembled WGS sequence"/>
</dbReference>
<evidence type="ECO:0000313" key="7">
    <source>
        <dbReference type="EMBL" id="EXJ53391.1"/>
    </source>
</evidence>
<reference evidence="7 8" key="1">
    <citation type="submission" date="2013-03" db="EMBL/GenBank/DDBJ databases">
        <title>The Genome Sequence of Cladophialophora psammophila CBS 110553.</title>
        <authorList>
            <consortium name="The Broad Institute Genomics Platform"/>
            <person name="Cuomo C."/>
            <person name="de Hoog S."/>
            <person name="Gorbushina A."/>
            <person name="Walker B."/>
            <person name="Young S.K."/>
            <person name="Zeng Q."/>
            <person name="Gargeya S."/>
            <person name="Fitzgerald M."/>
            <person name="Haas B."/>
            <person name="Abouelleil A."/>
            <person name="Allen A.W."/>
            <person name="Alvarado L."/>
            <person name="Arachchi H.M."/>
            <person name="Berlin A.M."/>
            <person name="Chapman S.B."/>
            <person name="Gainer-Dewar J."/>
            <person name="Goldberg J."/>
            <person name="Griggs A."/>
            <person name="Gujja S."/>
            <person name="Hansen M."/>
            <person name="Howarth C."/>
            <person name="Imamovic A."/>
            <person name="Ireland A."/>
            <person name="Larimer J."/>
            <person name="McCowan C."/>
            <person name="Murphy C."/>
            <person name="Pearson M."/>
            <person name="Poon T.W."/>
            <person name="Priest M."/>
            <person name="Roberts A."/>
            <person name="Saif S."/>
            <person name="Shea T."/>
            <person name="Sisk P."/>
            <person name="Sykes S."/>
            <person name="Wortman J."/>
            <person name="Nusbaum C."/>
            <person name="Birren B."/>
        </authorList>
    </citation>
    <scope>NUCLEOTIDE SEQUENCE [LARGE SCALE GENOMIC DNA]</scope>
    <source>
        <strain evidence="7 8">CBS 110553</strain>
    </source>
</reference>
<dbReference type="PANTHER" id="PTHR23502">
    <property type="entry name" value="MAJOR FACILITATOR SUPERFAMILY"/>
    <property type="match status" value="1"/>
</dbReference>
<evidence type="ECO:0000313" key="8">
    <source>
        <dbReference type="Proteomes" id="UP000019471"/>
    </source>
</evidence>
<evidence type="ECO:0000256" key="3">
    <source>
        <dbReference type="ARBA" id="ARBA00022989"/>
    </source>
</evidence>
<dbReference type="AlphaFoldDB" id="W9VMQ3"/>
<name>W9VMQ3_9EURO</name>
<organism evidence="7 8">
    <name type="scientific">Cladophialophora psammophila CBS 110553</name>
    <dbReference type="NCBI Taxonomy" id="1182543"/>
    <lineage>
        <taxon>Eukaryota</taxon>
        <taxon>Fungi</taxon>
        <taxon>Dikarya</taxon>
        <taxon>Ascomycota</taxon>
        <taxon>Pezizomycotina</taxon>
        <taxon>Eurotiomycetes</taxon>
        <taxon>Chaetothyriomycetidae</taxon>
        <taxon>Chaetothyriales</taxon>
        <taxon>Herpotrichiellaceae</taxon>
        <taxon>Cladophialophora</taxon>
    </lineage>
</organism>
<gene>
    <name evidence="7" type="ORF">A1O5_13380</name>
</gene>
<dbReference type="InterPro" id="IPR020846">
    <property type="entry name" value="MFS_dom"/>
</dbReference>
<dbReference type="SUPFAM" id="SSF103473">
    <property type="entry name" value="MFS general substrate transporter"/>
    <property type="match status" value="1"/>
</dbReference>
<feature type="transmembrane region" description="Helical" evidence="5">
    <location>
        <begin position="411"/>
        <end position="431"/>
    </location>
</feature>
<dbReference type="PROSITE" id="PS50850">
    <property type="entry name" value="MFS"/>
    <property type="match status" value="1"/>
</dbReference>
<feature type="transmembrane region" description="Helical" evidence="5">
    <location>
        <begin position="474"/>
        <end position="493"/>
    </location>
</feature>
<evidence type="ECO:0000256" key="2">
    <source>
        <dbReference type="ARBA" id="ARBA00022692"/>
    </source>
</evidence>
<evidence type="ECO:0000259" key="6">
    <source>
        <dbReference type="PROSITE" id="PS50850"/>
    </source>
</evidence>